<proteinExistence type="inferred from homology"/>
<protein>
    <recommendedName>
        <fullName evidence="5">AUGMIN subunit 8</fullName>
    </recommendedName>
</protein>
<feature type="compositionally biased region" description="Polar residues" evidence="2">
    <location>
        <begin position="276"/>
        <end position="287"/>
    </location>
</feature>
<evidence type="ECO:0000313" key="4">
    <source>
        <dbReference type="Proteomes" id="UP001417504"/>
    </source>
</evidence>
<dbReference type="InterPro" id="IPR007573">
    <property type="entry name" value="QWRF"/>
</dbReference>
<dbReference type="GO" id="GO:0005737">
    <property type="term" value="C:cytoplasm"/>
    <property type="evidence" value="ECO:0007669"/>
    <property type="project" value="TreeGrafter"/>
</dbReference>
<feature type="compositionally biased region" description="Basic and acidic residues" evidence="2">
    <location>
        <begin position="150"/>
        <end position="165"/>
    </location>
</feature>
<dbReference type="PANTHER" id="PTHR31807:SF37">
    <property type="entry name" value="HAUS AUGMIN-LIKE COMPLEX SUBUNIT 8"/>
    <property type="match status" value="1"/>
</dbReference>
<dbReference type="EMBL" id="JBBNAE010000004">
    <property type="protein sequence ID" value="KAK9130335.1"/>
    <property type="molecule type" value="Genomic_DNA"/>
</dbReference>
<feature type="compositionally biased region" description="Polar residues" evidence="2">
    <location>
        <begin position="197"/>
        <end position="219"/>
    </location>
</feature>
<comment type="similarity">
    <text evidence="1">Belongs to the QWRF family.</text>
</comment>
<dbReference type="PANTHER" id="PTHR31807">
    <property type="entry name" value="AUGMIN FAMILY MEMBER"/>
    <property type="match status" value="1"/>
</dbReference>
<gene>
    <name evidence="3" type="ORF">Sjap_010822</name>
</gene>
<organism evidence="3 4">
    <name type="scientific">Stephania japonica</name>
    <dbReference type="NCBI Taxonomy" id="461633"/>
    <lineage>
        <taxon>Eukaryota</taxon>
        <taxon>Viridiplantae</taxon>
        <taxon>Streptophyta</taxon>
        <taxon>Embryophyta</taxon>
        <taxon>Tracheophyta</taxon>
        <taxon>Spermatophyta</taxon>
        <taxon>Magnoliopsida</taxon>
        <taxon>Ranunculales</taxon>
        <taxon>Menispermaceae</taxon>
        <taxon>Menispermoideae</taxon>
        <taxon>Cissampelideae</taxon>
        <taxon>Stephania</taxon>
    </lineage>
</organism>
<evidence type="ECO:0000256" key="1">
    <source>
        <dbReference type="ARBA" id="ARBA00010016"/>
    </source>
</evidence>
<dbReference type="GO" id="GO:0051225">
    <property type="term" value="P:spindle assembly"/>
    <property type="evidence" value="ECO:0007669"/>
    <property type="project" value="TreeGrafter"/>
</dbReference>
<feature type="region of interest" description="Disordered" evidence="2">
    <location>
        <begin position="1"/>
        <end position="106"/>
    </location>
</feature>
<evidence type="ECO:0008006" key="5">
    <source>
        <dbReference type="Google" id="ProtNLM"/>
    </source>
</evidence>
<feature type="compositionally biased region" description="Polar residues" evidence="2">
    <location>
        <begin position="230"/>
        <end position="250"/>
    </location>
</feature>
<dbReference type="Proteomes" id="UP001417504">
    <property type="component" value="Unassembled WGS sequence"/>
</dbReference>
<dbReference type="GO" id="GO:0008017">
    <property type="term" value="F:microtubule binding"/>
    <property type="evidence" value="ECO:0007669"/>
    <property type="project" value="TreeGrafter"/>
</dbReference>
<accession>A0AAP0JBZ6</accession>
<sequence>MDVYGVEQAVQKGRTEEIVRPPLVPSEKNIAVNRKPRTRDVSSRYKAAVASSSVSTPGVPRRYPSPNVARSLPTSSPSFSKRSLSAERRRPSTPPSPPSPSTPIEDVTAEMQCSSRRILVGGRTPEGLWPSTMRSLCVSFQSDTFSLPVSKKEKPVTHSASDHMLKSSANVANRRTENSGVHRKATPERKRTPLRGKNTSDQLENSKPTDNLHANNRQLSGRMAVKMSPNPLNRSIDLTNNGGKTSSLSLSGRGISPLRRSPASDAVCRGVKKSQSELTNQANSSEGNRTEYGMHAGVPNKLLSSSFGVSTCSSGSTLRASRSWSLPTPGPSRPASPNKTPFPSATTSRGMLSPSRSRPSSPFPSISSVSSVTRRSSNSSSVLSFIADVRRGKKDANHIEDAHQLRLLYNRYMQWCYVNARADDATLVQNITAEKALFNVWNTSSKLRDSVTMKRINLWLLKQELKLNSVLNEQMVYLDDWTLMEREHSASVFGATEALKACTLRLPITSGARVDLRTLKSAIGSSSDKIHAISSVMRSLLSRVEAMNCLVSELANVKAQGRAMLDECGELLASTAVLQVEENSLRTHLMQLKQALPMEINQPIL</sequence>
<feature type="compositionally biased region" description="Low complexity" evidence="2">
    <location>
        <begin position="353"/>
        <end position="371"/>
    </location>
</feature>
<feature type="region of interest" description="Disordered" evidence="2">
    <location>
        <begin position="147"/>
        <end position="294"/>
    </location>
</feature>
<dbReference type="Pfam" id="PF04484">
    <property type="entry name" value="QWRF"/>
    <property type="match status" value="1"/>
</dbReference>
<evidence type="ECO:0000313" key="3">
    <source>
        <dbReference type="EMBL" id="KAK9130335.1"/>
    </source>
</evidence>
<evidence type="ECO:0000256" key="2">
    <source>
        <dbReference type="SAM" id="MobiDB-lite"/>
    </source>
</evidence>
<feature type="compositionally biased region" description="Pro residues" evidence="2">
    <location>
        <begin position="92"/>
        <end position="101"/>
    </location>
</feature>
<dbReference type="AlphaFoldDB" id="A0AAP0JBZ6"/>
<name>A0AAP0JBZ6_9MAGN</name>
<feature type="compositionally biased region" description="Polar residues" evidence="2">
    <location>
        <begin position="72"/>
        <end position="83"/>
    </location>
</feature>
<keyword evidence="4" id="KW-1185">Reference proteome</keyword>
<feature type="compositionally biased region" description="Polar residues" evidence="2">
    <location>
        <begin position="335"/>
        <end position="350"/>
    </location>
</feature>
<feature type="region of interest" description="Disordered" evidence="2">
    <location>
        <begin position="316"/>
        <end position="371"/>
    </location>
</feature>
<dbReference type="GO" id="GO:0005880">
    <property type="term" value="C:nuclear microtubule"/>
    <property type="evidence" value="ECO:0007669"/>
    <property type="project" value="TreeGrafter"/>
</dbReference>
<comment type="caution">
    <text evidence="3">The sequence shown here is derived from an EMBL/GenBank/DDBJ whole genome shotgun (WGS) entry which is preliminary data.</text>
</comment>
<reference evidence="3 4" key="1">
    <citation type="submission" date="2024-01" db="EMBL/GenBank/DDBJ databases">
        <title>Genome assemblies of Stephania.</title>
        <authorList>
            <person name="Yang L."/>
        </authorList>
    </citation>
    <scope>NUCLEOTIDE SEQUENCE [LARGE SCALE GENOMIC DNA]</scope>
    <source>
        <strain evidence="3">QJT</strain>
        <tissue evidence="3">Leaf</tissue>
    </source>
</reference>